<feature type="compositionally biased region" description="Low complexity" evidence="1">
    <location>
        <begin position="163"/>
        <end position="173"/>
    </location>
</feature>
<comment type="caution">
    <text evidence="2">The sequence shown here is derived from an EMBL/GenBank/DDBJ whole genome shotgun (WGS) entry which is preliminary data.</text>
</comment>
<accession>A0AAV2RK06</accession>
<reference evidence="2 3" key="1">
    <citation type="submission" date="2024-05" db="EMBL/GenBank/DDBJ databases">
        <authorList>
            <person name="Wallberg A."/>
        </authorList>
    </citation>
    <scope>NUCLEOTIDE SEQUENCE [LARGE SCALE GENOMIC DNA]</scope>
</reference>
<sequence>MINLMFQTLAVPYGYTDECLNMEDNNIEWHQVVCNNNHRNETSARHGPMLPDLILDTPPPSPLRRAHSYHFIFPEKSTHKELPPTPTSSLPPSPHSLPPTPTSLPPTPSTADNEELVVPTMSVERLRAVRRQILADPEARIPPGPHHLPQLTWDVPLPSRARSPQQESQLPQQETEEQRTWRTAGGDLRRIADKFHLDHALIRQKNRSHNSSNSMEIVIPITLTRCLQVSLVAIICWRLLSKFG</sequence>
<protein>
    <recommendedName>
        <fullName evidence="4">LysM domain-containing protein</fullName>
    </recommendedName>
</protein>
<keyword evidence="3" id="KW-1185">Reference proteome</keyword>
<organism evidence="2 3">
    <name type="scientific">Meganyctiphanes norvegica</name>
    <name type="common">Northern krill</name>
    <name type="synonym">Thysanopoda norvegica</name>
    <dbReference type="NCBI Taxonomy" id="48144"/>
    <lineage>
        <taxon>Eukaryota</taxon>
        <taxon>Metazoa</taxon>
        <taxon>Ecdysozoa</taxon>
        <taxon>Arthropoda</taxon>
        <taxon>Crustacea</taxon>
        <taxon>Multicrustacea</taxon>
        <taxon>Malacostraca</taxon>
        <taxon>Eumalacostraca</taxon>
        <taxon>Eucarida</taxon>
        <taxon>Euphausiacea</taxon>
        <taxon>Euphausiidae</taxon>
        <taxon>Meganyctiphanes</taxon>
    </lineage>
</organism>
<dbReference type="EMBL" id="CAXKWB010022794">
    <property type="protein sequence ID" value="CAL4124621.1"/>
    <property type="molecule type" value="Genomic_DNA"/>
</dbReference>
<gene>
    <name evidence="2" type="ORF">MNOR_LOCUS24658</name>
</gene>
<feature type="region of interest" description="Disordered" evidence="1">
    <location>
        <begin position="138"/>
        <end position="182"/>
    </location>
</feature>
<feature type="region of interest" description="Disordered" evidence="1">
    <location>
        <begin position="76"/>
        <end position="113"/>
    </location>
</feature>
<dbReference type="Proteomes" id="UP001497623">
    <property type="component" value="Unassembled WGS sequence"/>
</dbReference>
<feature type="compositionally biased region" description="Pro residues" evidence="1">
    <location>
        <begin position="83"/>
        <end position="108"/>
    </location>
</feature>
<evidence type="ECO:0008006" key="4">
    <source>
        <dbReference type="Google" id="ProtNLM"/>
    </source>
</evidence>
<proteinExistence type="predicted"/>
<name>A0AAV2RK06_MEGNR</name>
<evidence type="ECO:0000256" key="1">
    <source>
        <dbReference type="SAM" id="MobiDB-lite"/>
    </source>
</evidence>
<evidence type="ECO:0000313" key="3">
    <source>
        <dbReference type="Proteomes" id="UP001497623"/>
    </source>
</evidence>
<evidence type="ECO:0000313" key="2">
    <source>
        <dbReference type="EMBL" id="CAL4124621.1"/>
    </source>
</evidence>
<dbReference type="AlphaFoldDB" id="A0AAV2RK06"/>